<sequence>MAAAWALAGCGMEAAGSAATAAALKQQELEQGKATQKVVEQQLQDALQQGTDRLQKLDQEAGQ</sequence>
<name>A0ABQ6BWW0_9BURK</name>
<reference evidence="2" key="1">
    <citation type="journal article" date="2019" name="Int. J. Syst. Evol. Microbiol.">
        <title>The Global Catalogue of Microorganisms (GCM) 10K type strain sequencing project: providing services to taxonomists for standard genome sequencing and annotation.</title>
        <authorList>
            <consortium name="The Broad Institute Genomics Platform"/>
            <consortium name="The Broad Institute Genome Sequencing Center for Infectious Disease"/>
            <person name="Wu L."/>
            <person name="Ma J."/>
        </authorList>
    </citation>
    <scope>NUCLEOTIDE SEQUENCE [LARGE SCALE GENOMIC DNA]</scope>
    <source>
        <strain evidence="2">NBRC 109341</strain>
    </source>
</reference>
<comment type="caution">
    <text evidence="1">The sequence shown here is derived from an EMBL/GenBank/DDBJ whole genome shotgun (WGS) entry which is preliminary data.</text>
</comment>
<evidence type="ECO:0000313" key="2">
    <source>
        <dbReference type="Proteomes" id="UP001156903"/>
    </source>
</evidence>
<proteinExistence type="predicted"/>
<evidence type="ECO:0008006" key="3">
    <source>
        <dbReference type="Google" id="ProtNLM"/>
    </source>
</evidence>
<keyword evidence="2" id="KW-1185">Reference proteome</keyword>
<evidence type="ECO:0000313" key="1">
    <source>
        <dbReference type="EMBL" id="GLS12641.1"/>
    </source>
</evidence>
<protein>
    <recommendedName>
        <fullName evidence="3">Lipoprotein</fullName>
    </recommendedName>
</protein>
<gene>
    <name evidence="1" type="ORF">GCM10007935_00670</name>
</gene>
<accession>A0ABQ6BWW0</accession>
<organism evidence="1 2">
    <name type="scientific">Hydrogenophaga electricum</name>
    <dbReference type="NCBI Taxonomy" id="1230953"/>
    <lineage>
        <taxon>Bacteria</taxon>
        <taxon>Pseudomonadati</taxon>
        <taxon>Pseudomonadota</taxon>
        <taxon>Betaproteobacteria</taxon>
        <taxon>Burkholderiales</taxon>
        <taxon>Comamonadaceae</taxon>
        <taxon>Hydrogenophaga</taxon>
    </lineage>
</organism>
<dbReference type="Proteomes" id="UP001156903">
    <property type="component" value="Unassembled WGS sequence"/>
</dbReference>
<dbReference type="EMBL" id="BSPB01000001">
    <property type="protein sequence ID" value="GLS12641.1"/>
    <property type="molecule type" value="Genomic_DNA"/>
</dbReference>